<gene>
    <name evidence="2" type="ORF">NTH_00379</name>
</gene>
<evidence type="ECO:0000313" key="3">
    <source>
        <dbReference type="Proteomes" id="UP001342418"/>
    </source>
</evidence>
<keyword evidence="3" id="KW-1185">Reference proteome</keyword>
<keyword evidence="1" id="KW-0812">Transmembrane</keyword>
<sequence length="71" mass="8526">MEAFWFWLLFVLIVLAVLAWPDWVYTRERWVYSRGGRWPYVPTATAVLVAFLILLLFWFGIIAISWPWYAA</sequence>
<reference evidence="2 3" key="1">
    <citation type="submission" date="2018-07" db="EMBL/GenBank/DDBJ databases">
        <title>Genome sequence of Nitratireductor thuwali#1536.</title>
        <authorList>
            <person name="Michoud G."/>
            <person name="Merlino G."/>
            <person name="Sefrji F.O."/>
            <person name="Daffonchio D."/>
        </authorList>
    </citation>
    <scope>NUCLEOTIDE SEQUENCE [LARGE SCALE GENOMIC DNA]</scope>
    <source>
        <strain evidence="3">Nit1536</strain>
    </source>
</reference>
<keyword evidence="1" id="KW-1133">Transmembrane helix</keyword>
<organism evidence="2 3">
    <name type="scientific">Nitratireductor thuwali</name>
    <dbReference type="NCBI Taxonomy" id="2267699"/>
    <lineage>
        <taxon>Bacteria</taxon>
        <taxon>Pseudomonadati</taxon>
        <taxon>Pseudomonadota</taxon>
        <taxon>Alphaproteobacteria</taxon>
        <taxon>Hyphomicrobiales</taxon>
        <taxon>Phyllobacteriaceae</taxon>
        <taxon>Nitratireductor</taxon>
    </lineage>
</organism>
<dbReference type="RefSeq" id="WP_338528405.1">
    <property type="nucleotide sequence ID" value="NZ_CP030941.1"/>
</dbReference>
<keyword evidence="1" id="KW-0472">Membrane</keyword>
<dbReference type="EMBL" id="CP030941">
    <property type="protein sequence ID" value="UUP15939.1"/>
    <property type="molecule type" value="Genomic_DNA"/>
</dbReference>
<evidence type="ECO:0000256" key="1">
    <source>
        <dbReference type="SAM" id="Phobius"/>
    </source>
</evidence>
<protein>
    <submittedName>
        <fullName evidence="2">Uncharacterized protein</fullName>
    </submittedName>
</protein>
<evidence type="ECO:0000313" key="2">
    <source>
        <dbReference type="EMBL" id="UUP15939.1"/>
    </source>
</evidence>
<dbReference type="Proteomes" id="UP001342418">
    <property type="component" value="Chromosome"/>
</dbReference>
<feature type="transmembrane region" description="Helical" evidence="1">
    <location>
        <begin position="43"/>
        <end position="69"/>
    </location>
</feature>
<accession>A0ABY5MFC0</accession>
<name>A0ABY5MFC0_9HYPH</name>
<proteinExistence type="predicted"/>